<feature type="repeat" description="WD" evidence="11">
    <location>
        <begin position="211"/>
        <end position="233"/>
    </location>
</feature>
<dbReference type="GO" id="GO:0005782">
    <property type="term" value="C:peroxisomal matrix"/>
    <property type="evidence" value="ECO:0007669"/>
    <property type="project" value="UniProtKB-SubCell"/>
</dbReference>
<dbReference type="GO" id="GO:0005778">
    <property type="term" value="C:peroxisomal membrane"/>
    <property type="evidence" value="ECO:0007669"/>
    <property type="project" value="EnsemblFungi"/>
</dbReference>
<gene>
    <name evidence="12" type="ORF">CANCADRAFT_3791</name>
</gene>
<dbReference type="InterPro" id="IPR019775">
    <property type="entry name" value="WD40_repeat_CS"/>
</dbReference>
<evidence type="ECO:0000313" key="12">
    <source>
        <dbReference type="EMBL" id="ODV89157.1"/>
    </source>
</evidence>
<evidence type="ECO:0000256" key="3">
    <source>
        <dbReference type="ARBA" id="ARBA00022448"/>
    </source>
</evidence>
<proteinExistence type="inferred from homology"/>
<evidence type="ECO:0000256" key="4">
    <source>
        <dbReference type="ARBA" id="ARBA00022490"/>
    </source>
</evidence>
<dbReference type="SUPFAM" id="SSF50978">
    <property type="entry name" value="WD40 repeat-like"/>
    <property type="match status" value="1"/>
</dbReference>
<feature type="repeat" description="WD" evidence="11">
    <location>
        <begin position="99"/>
        <end position="141"/>
    </location>
</feature>
<dbReference type="InterPro" id="IPR001680">
    <property type="entry name" value="WD40_rpt"/>
</dbReference>
<keyword evidence="3" id="KW-0813">Transport</keyword>
<dbReference type="AlphaFoldDB" id="A0A1E4TBP0"/>
<evidence type="ECO:0000256" key="9">
    <source>
        <dbReference type="ARBA" id="ARBA00024017"/>
    </source>
</evidence>
<sequence length="345" mass="38556">MYKFRTQGYNGYSVKYSPFLDSKIACAASANFGLVGNGRLYVLDLTPNGIVQNIAFDTQDGLFDLAWSELHENQIVVAGGDGAIRLFDITLKDFPIKSWKEHTREVFSVNWNMVDKTTFCSSSWDGSIKIWAPNRPQSLRTLLPPSPITPSCTYQALYSPHDPTLLASVDSSGHLRLWDLRRPNPMVVDINAHLGAEALTLDWNKYRPGVIATGSVDRSIRIWDIRQSRDGVSASLSPINELLGHEYAVRKVSWSPHRGDVLLSASYDMTARVWTDRSATEAMFRPRARIPAISRSSTMNVISTHTEFVVGCDWSLWGAPGWAATCAWDETVLVFDTNSLPRLNN</sequence>
<keyword evidence="8" id="KW-0576">Peroxisome</keyword>
<dbReference type="InterPro" id="IPR036322">
    <property type="entry name" value="WD40_repeat_dom_sf"/>
</dbReference>
<dbReference type="PANTHER" id="PTHR46027">
    <property type="entry name" value="PEROXISOMAL TARGETING SIGNAL 2 RECEPTOR"/>
    <property type="match status" value="1"/>
</dbReference>
<evidence type="ECO:0000256" key="8">
    <source>
        <dbReference type="ARBA" id="ARBA00023140"/>
    </source>
</evidence>
<dbReference type="InterPro" id="IPR015943">
    <property type="entry name" value="WD40/YVTN_repeat-like_dom_sf"/>
</dbReference>
<keyword evidence="13" id="KW-1185">Reference proteome</keyword>
<organism evidence="12 13">
    <name type="scientific">Tortispora caseinolytica NRRL Y-17796</name>
    <dbReference type="NCBI Taxonomy" id="767744"/>
    <lineage>
        <taxon>Eukaryota</taxon>
        <taxon>Fungi</taxon>
        <taxon>Dikarya</taxon>
        <taxon>Ascomycota</taxon>
        <taxon>Saccharomycotina</taxon>
        <taxon>Trigonopsidomycetes</taxon>
        <taxon>Trigonopsidales</taxon>
        <taxon>Trigonopsidaceae</taxon>
        <taxon>Tortispora</taxon>
    </lineage>
</organism>
<evidence type="ECO:0000256" key="10">
    <source>
        <dbReference type="ARBA" id="ARBA00032565"/>
    </source>
</evidence>
<evidence type="ECO:0000256" key="11">
    <source>
        <dbReference type="PROSITE-ProRule" id="PRU00221"/>
    </source>
</evidence>
<keyword evidence="6" id="KW-0677">Repeat</keyword>
<comment type="subcellular location">
    <subcellularLocation>
        <location evidence="2">Cytoplasm</location>
        <location evidence="2">Cytosol</location>
    </subcellularLocation>
    <subcellularLocation>
        <location evidence="1">Peroxisome matrix</location>
    </subcellularLocation>
</comment>
<dbReference type="InterPro" id="IPR020472">
    <property type="entry name" value="WD40_PAC1"/>
</dbReference>
<evidence type="ECO:0000256" key="5">
    <source>
        <dbReference type="ARBA" id="ARBA00022574"/>
    </source>
</evidence>
<evidence type="ECO:0000313" key="13">
    <source>
        <dbReference type="Proteomes" id="UP000095023"/>
    </source>
</evidence>
<dbReference type="GO" id="GO:0062137">
    <property type="term" value="C:cargo receptor complex"/>
    <property type="evidence" value="ECO:0007669"/>
    <property type="project" value="EnsemblFungi"/>
</dbReference>
<comment type="similarity">
    <text evidence="9">Belongs to the WD repeat peroxin-7 family.</text>
</comment>
<dbReference type="PROSITE" id="PS50082">
    <property type="entry name" value="WD_REPEATS_2"/>
    <property type="match status" value="3"/>
</dbReference>
<name>A0A1E4TBP0_9ASCO</name>
<dbReference type="GO" id="GO:0005829">
    <property type="term" value="C:cytosol"/>
    <property type="evidence" value="ECO:0007669"/>
    <property type="project" value="UniProtKB-SubCell"/>
</dbReference>
<dbReference type="Gene3D" id="2.130.10.10">
    <property type="entry name" value="YVTN repeat-like/Quinoprotein amine dehydrogenase"/>
    <property type="match status" value="1"/>
</dbReference>
<evidence type="ECO:0000256" key="7">
    <source>
        <dbReference type="ARBA" id="ARBA00022927"/>
    </source>
</evidence>
<dbReference type="OrthoDB" id="273771at2759"/>
<dbReference type="EMBL" id="KV453843">
    <property type="protein sequence ID" value="ODV89157.1"/>
    <property type="molecule type" value="Genomic_DNA"/>
</dbReference>
<dbReference type="PROSITE" id="PS50294">
    <property type="entry name" value="WD_REPEATS_REGION"/>
    <property type="match status" value="1"/>
</dbReference>
<accession>A0A1E4TBP0</accession>
<keyword evidence="7" id="KW-0653">Protein transport</keyword>
<reference evidence="13" key="1">
    <citation type="submission" date="2016-02" db="EMBL/GenBank/DDBJ databases">
        <title>Comparative genomics of biotechnologically important yeasts.</title>
        <authorList>
            <consortium name="DOE Joint Genome Institute"/>
            <person name="Riley R."/>
            <person name="Haridas S."/>
            <person name="Wolfe K.H."/>
            <person name="Lopes M.R."/>
            <person name="Hittinger C.T."/>
            <person name="Goker M."/>
            <person name="Salamov A."/>
            <person name="Wisecaver J."/>
            <person name="Long T.M."/>
            <person name="Aerts A.L."/>
            <person name="Barry K."/>
            <person name="Choi C."/>
            <person name="Clum A."/>
            <person name="Coughlan A.Y."/>
            <person name="Deshpande S."/>
            <person name="Douglass A.P."/>
            <person name="Hanson S.J."/>
            <person name="Klenk H.-P."/>
            <person name="Labutti K."/>
            <person name="Lapidus A."/>
            <person name="Lindquist E."/>
            <person name="Lipzen A."/>
            <person name="Meier-Kolthoff J.P."/>
            <person name="Ohm R.A."/>
            <person name="Otillar R.P."/>
            <person name="Pangilinan J."/>
            <person name="Peng Y."/>
            <person name="Rokas A."/>
            <person name="Rosa C.A."/>
            <person name="Scheuner C."/>
            <person name="Sibirny A.A."/>
            <person name="Slot J.C."/>
            <person name="Stielow J.B."/>
            <person name="Sun H."/>
            <person name="Kurtzman C.P."/>
            <person name="Blackwell M."/>
            <person name="Jeffries T.W."/>
            <person name="Grigoriev I.V."/>
        </authorList>
    </citation>
    <scope>NUCLEOTIDE SEQUENCE [LARGE SCALE GENOMIC DNA]</scope>
    <source>
        <strain evidence="13">NRRL Y-17796</strain>
    </source>
</reference>
<dbReference type="Pfam" id="PF00400">
    <property type="entry name" value="WD40"/>
    <property type="match status" value="3"/>
</dbReference>
<dbReference type="GO" id="GO:0016560">
    <property type="term" value="P:protein import into peroxisome matrix, docking"/>
    <property type="evidence" value="ECO:0007669"/>
    <property type="project" value="EnsemblFungi"/>
</dbReference>
<dbReference type="GO" id="GO:0005053">
    <property type="term" value="F:peroxisome matrix targeting signal-2 binding"/>
    <property type="evidence" value="ECO:0007669"/>
    <property type="project" value="EnsemblFungi"/>
</dbReference>
<dbReference type="Proteomes" id="UP000095023">
    <property type="component" value="Unassembled WGS sequence"/>
</dbReference>
<evidence type="ECO:0000256" key="1">
    <source>
        <dbReference type="ARBA" id="ARBA00004253"/>
    </source>
</evidence>
<evidence type="ECO:0000256" key="2">
    <source>
        <dbReference type="ARBA" id="ARBA00004514"/>
    </source>
</evidence>
<keyword evidence="4" id="KW-0963">Cytoplasm</keyword>
<dbReference type="PANTHER" id="PTHR46027:SF1">
    <property type="entry name" value="PEROXISOMAL TARGETING SIGNAL 2 RECEPTOR"/>
    <property type="match status" value="1"/>
</dbReference>
<dbReference type="PRINTS" id="PR00320">
    <property type="entry name" value="GPROTEINBRPT"/>
</dbReference>
<dbReference type="InterPro" id="IPR044536">
    <property type="entry name" value="PEX7"/>
</dbReference>
<protein>
    <recommendedName>
        <fullName evidence="10">Peroxin-7</fullName>
    </recommendedName>
</protein>
<dbReference type="PROSITE" id="PS00678">
    <property type="entry name" value="WD_REPEATS_1"/>
    <property type="match status" value="1"/>
</dbReference>
<keyword evidence="5 11" id="KW-0853">WD repeat</keyword>
<dbReference type="SMART" id="SM00320">
    <property type="entry name" value="WD40"/>
    <property type="match status" value="6"/>
</dbReference>
<evidence type="ECO:0000256" key="6">
    <source>
        <dbReference type="ARBA" id="ARBA00022737"/>
    </source>
</evidence>
<feature type="repeat" description="WD" evidence="11">
    <location>
        <begin position="242"/>
        <end position="284"/>
    </location>
</feature>